<gene>
    <name evidence="1" type="ORF">PsorP6_008376</name>
</gene>
<sequence length="104" mass="11879">MFTNAQLLQYDFTELSRELRREEVVLENALGREGLTKLISRDRLHNVITVFEAAAVSISHQMNIIPNQALSRVREHNNRLPRAQRAFLLPLGTVDQEYACGTCV</sequence>
<proteinExistence type="predicted"/>
<evidence type="ECO:0000313" key="1">
    <source>
        <dbReference type="EMBL" id="KAI9914369.1"/>
    </source>
</evidence>
<protein>
    <submittedName>
        <fullName evidence="1">Uncharacterized protein</fullName>
    </submittedName>
</protein>
<evidence type="ECO:0000313" key="2">
    <source>
        <dbReference type="Proteomes" id="UP001163321"/>
    </source>
</evidence>
<reference evidence="1 2" key="1">
    <citation type="journal article" date="2022" name="bioRxiv">
        <title>The genome of the oomycete Peronosclerospora sorghi, a cosmopolitan pathogen of maize and sorghum, is inflated with dispersed pseudogenes.</title>
        <authorList>
            <person name="Fletcher K."/>
            <person name="Martin F."/>
            <person name="Isakeit T."/>
            <person name="Cavanaugh K."/>
            <person name="Magill C."/>
            <person name="Michelmore R."/>
        </authorList>
    </citation>
    <scope>NUCLEOTIDE SEQUENCE [LARGE SCALE GENOMIC DNA]</scope>
    <source>
        <strain evidence="1">P6</strain>
    </source>
</reference>
<accession>A0ACC0W6K3</accession>
<keyword evidence="2" id="KW-1185">Reference proteome</keyword>
<dbReference type="EMBL" id="CM047582">
    <property type="protein sequence ID" value="KAI9914369.1"/>
    <property type="molecule type" value="Genomic_DNA"/>
</dbReference>
<dbReference type="Proteomes" id="UP001163321">
    <property type="component" value="Chromosome 3"/>
</dbReference>
<comment type="caution">
    <text evidence="1">The sequence shown here is derived from an EMBL/GenBank/DDBJ whole genome shotgun (WGS) entry which is preliminary data.</text>
</comment>
<name>A0ACC0W6K3_9STRA</name>
<organism evidence="1 2">
    <name type="scientific">Peronosclerospora sorghi</name>
    <dbReference type="NCBI Taxonomy" id="230839"/>
    <lineage>
        <taxon>Eukaryota</taxon>
        <taxon>Sar</taxon>
        <taxon>Stramenopiles</taxon>
        <taxon>Oomycota</taxon>
        <taxon>Peronosporomycetes</taxon>
        <taxon>Peronosporales</taxon>
        <taxon>Peronosporaceae</taxon>
        <taxon>Peronosclerospora</taxon>
    </lineage>
</organism>